<dbReference type="Pfam" id="PF03781">
    <property type="entry name" value="FGE-sulfatase"/>
    <property type="match status" value="1"/>
</dbReference>
<reference evidence="2" key="1">
    <citation type="submission" date="2021-03" db="EMBL/GenBank/DDBJ databases">
        <title>Whole genome shotgun sequence of Actinoplanes auranticolor NBRC 12245.</title>
        <authorList>
            <person name="Komaki H."/>
            <person name="Tamura T."/>
        </authorList>
    </citation>
    <scope>NUCLEOTIDE SEQUENCE</scope>
    <source>
        <strain evidence="2">NBRC 12245</strain>
    </source>
</reference>
<evidence type="ECO:0000259" key="1">
    <source>
        <dbReference type="Pfam" id="PF03781"/>
    </source>
</evidence>
<dbReference type="PANTHER" id="PTHR23150">
    <property type="entry name" value="SULFATASE MODIFYING FACTOR 1, 2"/>
    <property type="match status" value="1"/>
</dbReference>
<dbReference type="GO" id="GO:0120147">
    <property type="term" value="F:formylglycine-generating oxidase activity"/>
    <property type="evidence" value="ECO:0007669"/>
    <property type="project" value="TreeGrafter"/>
</dbReference>
<name>A0A919SLR9_9ACTN</name>
<protein>
    <recommendedName>
        <fullName evidence="1">Sulfatase-modifying factor enzyme-like domain-containing protein</fullName>
    </recommendedName>
</protein>
<dbReference type="InterPro" id="IPR042095">
    <property type="entry name" value="SUMF_sf"/>
</dbReference>
<feature type="domain" description="Sulfatase-modifying factor enzyme-like" evidence="1">
    <location>
        <begin position="2"/>
        <end position="286"/>
    </location>
</feature>
<dbReference type="Proteomes" id="UP000681340">
    <property type="component" value="Unassembled WGS sequence"/>
</dbReference>
<dbReference type="Gene3D" id="3.90.1580.10">
    <property type="entry name" value="paralog of FGE (formylglycine-generating enzyme)"/>
    <property type="match status" value="1"/>
</dbReference>
<dbReference type="EMBL" id="BOQL01000050">
    <property type="protein sequence ID" value="GIM74390.1"/>
    <property type="molecule type" value="Genomic_DNA"/>
</dbReference>
<dbReference type="InterPro" id="IPR051043">
    <property type="entry name" value="Sulfatase_Mod_Factor_Kinase"/>
</dbReference>
<sequence>MADMLLIPGALFDQGSPPAALDWLMSQDQPLPRIWFADETPQRPVALAPYRIDRYPVTVARFRAFVQATGFRTDAEDRGFGLVYDEHGWIERSGVHWQEPGGPGTGSVAADNHPVVHMSWRDASAYAQWAGKRLPTEPEWEYAARGAEFRLWPWGDDWDDKRANTAELHATNGLTTLEAWQQWWQTVCRRDGPLPQTTAVGSFSPQGDSPFGCADMAGNVYEWTSTLSQLYDEATVCDPTVRKAMGTYRVIRGGSWMNLRYQVRCSERMHGDPLGWSSFAHGFRCAQDA</sequence>
<accession>A0A919SLR9</accession>
<dbReference type="SUPFAM" id="SSF56436">
    <property type="entry name" value="C-type lectin-like"/>
    <property type="match status" value="1"/>
</dbReference>
<dbReference type="InterPro" id="IPR016187">
    <property type="entry name" value="CTDL_fold"/>
</dbReference>
<dbReference type="InterPro" id="IPR005532">
    <property type="entry name" value="SUMF_dom"/>
</dbReference>
<evidence type="ECO:0000313" key="3">
    <source>
        <dbReference type="Proteomes" id="UP000681340"/>
    </source>
</evidence>
<evidence type="ECO:0000313" key="2">
    <source>
        <dbReference type="EMBL" id="GIM74390.1"/>
    </source>
</evidence>
<dbReference type="PANTHER" id="PTHR23150:SF19">
    <property type="entry name" value="FORMYLGLYCINE-GENERATING ENZYME"/>
    <property type="match status" value="1"/>
</dbReference>
<gene>
    <name evidence="2" type="ORF">Aau02nite_60740</name>
</gene>
<proteinExistence type="predicted"/>
<dbReference type="AlphaFoldDB" id="A0A919SLR9"/>
<organism evidence="2 3">
    <name type="scientific">Actinoplanes auranticolor</name>
    <dbReference type="NCBI Taxonomy" id="47988"/>
    <lineage>
        <taxon>Bacteria</taxon>
        <taxon>Bacillati</taxon>
        <taxon>Actinomycetota</taxon>
        <taxon>Actinomycetes</taxon>
        <taxon>Micromonosporales</taxon>
        <taxon>Micromonosporaceae</taxon>
        <taxon>Actinoplanes</taxon>
    </lineage>
</organism>
<keyword evidence="3" id="KW-1185">Reference proteome</keyword>
<comment type="caution">
    <text evidence="2">The sequence shown here is derived from an EMBL/GenBank/DDBJ whole genome shotgun (WGS) entry which is preliminary data.</text>
</comment>